<comment type="caution">
    <text evidence="3">The sequence shown here is derived from an EMBL/GenBank/DDBJ whole genome shotgun (WGS) entry which is preliminary data.</text>
</comment>
<dbReference type="RefSeq" id="WP_115499638.1">
    <property type="nucleotide sequence ID" value="NZ_JACRTI010000022.1"/>
</dbReference>
<dbReference type="EMBL" id="JACRTI010000022">
    <property type="protein sequence ID" value="MBC8602132.1"/>
    <property type="molecule type" value="Genomic_DNA"/>
</dbReference>
<feature type="chain" id="PRO_5017660816" description="Porin" evidence="1">
    <location>
        <begin position="21"/>
        <end position="443"/>
    </location>
</feature>
<organism evidence="3 4">
    <name type="scientific">Parabacteroides acidifaciens</name>
    <dbReference type="NCBI Taxonomy" id="2290935"/>
    <lineage>
        <taxon>Bacteria</taxon>
        <taxon>Pseudomonadati</taxon>
        <taxon>Bacteroidota</taxon>
        <taxon>Bacteroidia</taxon>
        <taxon>Bacteroidales</taxon>
        <taxon>Tannerellaceae</taxon>
        <taxon>Parabacteroides</taxon>
    </lineage>
</organism>
<evidence type="ECO:0000313" key="2">
    <source>
        <dbReference type="EMBL" id="MBC8602132.1"/>
    </source>
</evidence>
<dbReference type="InterPro" id="IPR023614">
    <property type="entry name" value="Porin_dom_sf"/>
</dbReference>
<dbReference type="Proteomes" id="UP000256321">
    <property type="component" value="Unassembled WGS sequence"/>
</dbReference>
<evidence type="ECO:0000256" key="1">
    <source>
        <dbReference type="SAM" id="SignalP"/>
    </source>
</evidence>
<evidence type="ECO:0000313" key="3">
    <source>
        <dbReference type="EMBL" id="RDU49123.1"/>
    </source>
</evidence>
<name>A0A3D8HDR6_9BACT</name>
<dbReference type="Gene3D" id="2.40.160.10">
    <property type="entry name" value="Porin"/>
    <property type="match status" value="1"/>
</dbReference>
<evidence type="ECO:0000313" key="4">
    <source>
        <dbReference type="Proteomes" id="UP000256321"/>
    </source>
</evidence>
<keyword evidence="1" id="KW-0732">Signal</keyword>
<evidence type="ECO:0008006" key="6">
    <source>
        <dbReference type="Google" id="ProtNLM"/>
    </source>
</evidence>
<proteinExistence type="predicted"/>
<gene>
    <name evidence="3" type="ORF">DWU89_10710</name>
    <name evidence="2" type="ORF">H8784_10440</name>
</gene>
<dbReference type="PROSITE" id="PS51257">
    <property type="entry name" value="PROKAR_LIPOPROTEIN"/>
    <property type="match status" value="1"/>
</dbReference>
<protein>
    <recommendedName>
        <fullName evidence="6">Porin</fullName>
    </recommendedName>
</protein>
<dbReference type="Proteomes" id="UP000629596">
    <property type="component" value="Unassembled WGS sequence"/>
</dbReference>
<keyword evidence="5" id="KW-1185">Reference proteome</keyword>
<reference evidence="2 5" key="2">
    <citation type="submission" date="2020-08" db="EMBL/GenBank/DDBJ databases">
        <title>Genome public.</title>
        <authorList>
            <person name="Liu C."/>
            <person name="Sun Q."/>
        </authorList>
    </citation>
    <scope>NUCLEOTIDE SEQUENCE [LARGE SCALE GENOMIC DNA]</scope>
    <source>
        <strain evidence="2 5">426_9</strain>
    </source>
</reference>
<sequence>MKRLANFLTLAICACGPLMAQESDMSSTVKAKELYNDYQKFRFGGYGEMAASYMDYDFNRFKNPDGSQRYNRGSISIPRFILAFDYKFSPKWVLSSEIEFEYGGTGTAREIEWYEENGEYETEIEKGGEVALEQFHISYLMDKHFNMRFGHMIVPVGLTNTHHEPLNFFGVYRPEGETTILPSTWHETGIAFFGDLWNFDYELQMVSGLDPQGFRSEDWISNGKQGAFEVSNFTSPAFVARLNYNGTKKIRGLRVGASVYYNQTAKNGSKPTRNINSATGKHYKFPVTIVTADAEYKSPNQNLIARANFVWGHLGESAILSEINRKSSSASGYPTKPVAEKAVSYAGEVGYNIGSFFGGKAPRIYPFVRYEYYNPMEDVEPNKGQLADKRFQSSVITAGLNYYPLPNLVVKADYSNRNIGWGDYNAENTVSIGIAYIGWFIKK</sequence>
<accession>A0A3D8HDR6</accession>
<dbReference type="SUPFAM" id="SSF56935">
    <property type="entry name" value="Porins"/>
    <property type="match status" value="1"/>
</dbReference>
<dbReference type="EMBL" id="QREV01000022">
    <property type="protein sequence ID" value="RDU49123.1"/>
    <property type="molecule type" value="Genomic_DNA"/>
</dbReference>
<evidence type="ECO:0000313" key="5">
    <source>
        <dbReference type="Proteomes" id="UP000629596"/>
    </source>
</evidence>
<reference evidence="3 4" key="1">
    <citation type="submission" date="2018-07" db="EMBL/GenBank/DDBJ databases">
        <title>Parabacteroides acidifaciens nov. sp., isolated from human feces.</title>
        <authorList>
            <person name="Wang Y.J."/>
        </authorList>
    </citation>
    <scope>NUCLEOTIDE SEQUENCE [LARGE SCALE GENOMIC DNA]</scope>
    <source>
        <strain evidence="3 4">426-9</strain>
    </source>
</reference>
<feature type="signal peptide" evidence="1">
    <location>
        <begin position="1"/>
        <end position="20"/>
    </location>
</feature>
<dbReference type="AlphaFoldDB" id="A0A3D8HDR6"/>